<protein>
    <submittedName>
        <fullName evidence="1">Uncharacterized protein</fullName>
    </submittedName>
</protein>
<proteinExistence type="predicted"/>
<dbReference type="EMBL" id="LAZR01062457">
    <property type="protein sequence ID" value="KKK61471.1"/>
    <property type="molecule type" value="Genomic_DNA"/>
</dbReference>
<accession>A0A0F8ZNE8</accession>
<sequence length="362" mass="37619">DSATVGRLQLSVDVAGALPVWAEFQVVEEDTYTWFFASGAAPDTQVAAIKSTVDNIESGVGIIVQDTNEIQGKLPTNKFMGSSDGADDDGTLNTISTSVDDIKAATIMASGVVETSGSNSSTQVQTDLAEATNDHYDVMTIAFTSGAEAGQSRLITGYVGSSGTVSWNAALTGTPADDVTFVILAAGTTADAVWDEILTGASHNIATSAGKRLRELAQSTVLDSGTITNVGNGHTFTLDTSAVATTDYYVHARLQIIEGTGAGQSRVITRYTSSKVVTLDSDFTTNPDTNSLYEVSVADVHVSVSDSDLLEGIVATATSTTTITLDSEAVATTDYYKGEIIIFTHGTGAGQAREITAYTSGR</sequence>
<feature type="non-terminal residue" evidence="1">
    <location>
        <position position="1"/>
    </location>
</feature>
<gene>
    <name evidence="1" type="ORF">LCGC14_3014000</name>
</gene>
<dbReference type="AlphaFoldDB" id="A0A0F8ZNE8"/>
<evidence type="ECO:0000313" key="1">
    <source>
        <dbReference type="EMBL" id="KKK61471.1"/>
    </source>
</evidence>
<name>A0A0F8ZNE8_9ZZZZ</name>
<reference evidence="1" key="1">
    <citation type="journal article" date="2015" name="Nature">
        <title>Complex archaea that bridge the gap between prokaryotes and eukaryotes.</title>
        <authorList>
            <person name="Spang A."/>
            <person name="Saw J.H."/>
            <person name="Jorgensen S.L."/>
            <person name="Zaremba-Niedzwiedzka K."/>
            <person name="Martijn J."/>
            <person name="Lind A.E."/>
            <person name="van Eijk R."/>
            <person name="Schleper C."/>
            <person name="Guy L."/>
            <person name="Ettema T.J."/>
        </authorList>
    </citation>
    <scope>NUCLEOTIDE SEQUENCE</scope>
</reference>
<feature type="non-terminal residue" evidence="1">
    <location>
        <position position="362"/>
    </location>
</feature>
<comment type="caution">
    <text evidence="1">The sequence shown here is derived from an EMBL/GenBank/DDBJ whole genome shotgun (WGS) entry which is preliminary data.</text>
</comment>
<organism evidence="1">
    <name type="scientific">marine sediment metagenome</name>
    <dbReference type="NCBI Taxonomy" id="412755"/>
    <lineage>
        <taxon>unclassified sequences</taxon>
        <taxon>metagenomes</taxon>
        <taxon>ecological metagenomes</taxon>
    </lineage>
</organism>